<dbReference type="CDD" id="cd02583">
    <property type="entry name" value="RNAP_III_RPC1_N"/>
    <property type="match status" value="1"/>
</dbReference>
<dbReference type="NCBIfam" id="NF006336">
    <property type="entry name" value="PRK08566.1"/>
    <property type="match status" value="1"/>
</dbReference>
<dbReference type="InterPro" id="IPR007083">
    <property type="entry name" value="RNA_pol_Rpb1_4"/>
</dbReference>
<dbReference type="Pfam" id="PF05000">
    <property type="entry name" value="RNA_pol_Rpb1_4"/>
    <property type="match status" value="1"/>
</dbReference>
<dbReference type="PANTHER" id="PTHR48446:SF1">
    <property type="entry name" value="DNA-DIRECTED RNA POLYMERASE SUBUNIT BETA' N-TERMINAL SECTION"/>
    <property type="match status" value="1"/>
</dbReference>
<dbReference type="InterPro" id="IPR042102">
    <property type="entry name" value="RNA_pol_Rpb1_3_sf"/>
</dbReference>
<keyword evidence="11" id="KW-0539">Nucleus</keyword>
<evidence type="ECO:0000256" key="13">
    <source>
        <dbReference type="ARBA" id="ARBA00058108"/>
    </source>
</evidence>
<dbReference type="GO" id="GO:0003677">
    <property type="term" value="F:DNA binding"/>
    <property type="evidence" value="ECO:0007669"/>
    <property type="project" value="InterPro"/>
</dbReference>
<dbReference type="Gene3D" id="1.10.132.30">
    <property type="match status" value="1"/>
</dbReference>
<dbReference type="InParanoid" id="A0A0L0HMV1"/>
<organism evidence="16 17">
    <name type="scientific">Spizellomyces punctatus (strain DAOM BR117)</name>
    <dbReference type="NCBI Taxonomy" id="645134"/>
    <lineage>
        <taxon>Eukaryota</taxon>
        <taxon>Fungi</taxon>
        <taxon>Fungi incertae sedis</taxon>
        <taxon>Chytridiomycota</taxon>
        <taxon>Chytridiomycota incertae sedis</taxon>
        <taxon>Chytridiomycetes</taxon>
        <taxon>Spizellomycetales</taxon>
        <taxon>Spizellomycetaceae</taxon>
        <taxon>Spizellomyces</taxon>
    </lineage>
</organism>
<dbReference type="Gene3D" id="6.10.250.2940">
    <property type="match status" value="1"/>
</dbReference>
<dbReference type="GO" id="GO:0006384">
    <property type="term" value="P:transcription initiation at RNA polymerase III promoter"/>
    <property type="evidence" value="ECO:0007669"/>
    <property type="project" value="EnsemblFungi"/>
</dbReference>
<protein>
    <recommendedName>
        <fullName evidence="14">DNA-directed RNA polymerase subunit</fullName>
        <ecNumber evidence="14">2.7.7.6</ecNumber>
    </recommendedName>
</protein>
<dbReference type="Proteomes" id="UP000053201">
    <property type="component" value="Unassembled WGS sequence"/>
</dbReference>
<evidence type="ECO:0000256" key="14">
    <source>
        <dbReference type="RuleBase" id="RU004279"/>
    </source>
</evidence>
<dbReference type="Pfam" id="PF04983">
    <property type="entry name" value="RNA_pol_Rpb1_3"/>
    <property type="match status" value="1"/>
</dbReference>
<dbReference type="GeneID" id="27685475"/>
<keyword evidence="7" id="KW-0479">Metal-binding</keyword>
<dbReference type="GO" id="GO:0046872">
    <property type="term" value="F:metal ion binding"/>
    <property type="evidence" value="ECO:0007669"/>
    <property type="project" value="UniProtKB-KW"/>
</dbReference>
<dbReference type="GO" id="GO:0005666">
    <property type="term" value="C:RNA polymerase III complex"/>
    <property type="evidence" value="ECO:0007669"/>
    <property type="project" value="EnsemblFungi"/>
</dbReference>
<dbReference type="OrthoDB" id="270392at2759"/>
<dbReference type="STRING" id="645134.A0A0L0HMV1"/>
<dbReference type="CDD" id="cd02736">
    <property type="entry name" value="RNAP_III_Rpc1_C"/>
    <property type="match status" value="1"/>
</dbReference>
<comment type="subcellular location">
    <subcellularLocation>
        <location evidence="1">Nucleus</location>
    </subcellularLocation>
</comment>
<dbReference type="FunFam" id="1.10.274.100:FF:000008">
    <property type="entry name" value="DNA-directed RNA polymerase subunit"/>
    <property type="match status" value="1"/>
</dbReference>
<evidence type="ECO:0000313" key="16">
    <source>
        <dbReference type="EMBL" id="KND02756.1"/>
    </source>
</evidence>
<gene>
    <name evidence="16" type="ORF">SPPG_01839</name>
</gene>
<dbReference type="EMBL" id="KQ257452">
    <property type="protein sequence ID" value="KND02756.1"/>
    <property type="molecule type" value="Genomic_DNA"/>
</dbReference>
<dbReference type="Gene3D" id="1.10.150.390">
    <property type="match status" value="1"/>
</dbReference>
<dbReference type="Gene3D" id="6.20.50.80">
    <property type="match status" value="1"/>
</dbReference>
<keyword evidence="5 14" id="KW-0808">Transferase</keyword>
<comment type="function">
    <text evidence="13">DNA-dependent RNA polymerase catalyzes the transcription of DNA into RNA using the four ribonucleoside triphosphates as substrates. Largest and catalytic core component of RNA polymerase III which synthesizes small RNAs, such as 5S rRNA and tRNAs. Forms the polymerase active center together with the second largest subunit. A single-stranded DNA template strand of the promoter is positioned within the central active site cleft of Pol III. A bridging helix emanates from RPC1 and crosses the cleft near the catalytic site and is thought to promote translocation of Pol III by acting as a ratchet that moves the RNA-DNA hybrid through the active site by switching from straight to bent conformations at each step of nucleotide addition.</text>
</comment>
<feature type="domain" description="RNA polymerase N-terminal" evidence="15">
    <location>
        <begin position="255"/>
        <end position="559"/>
    </location>
</feature>
<dbReference type="InterPro" id="IPR000722">
    <property type="entry name" value="RNA_pol_asu"/>
</dbReference>
<dbReference type="VEuPathDB" id="FungiDB:SPPG_01839"/>
<dbReference type="Gene3D" id="3.30.1490.180">
    <property type="entry name" value="RNA polymerase ii"/>
    <property type="match status" value="1"/>
</dbReference>
<name>A0A0L0HMV1_SPIPD</name>
<evidence type="ECO:0000256" key="6">
    <source>
        <dbReference type="ARBA" id="ARBA00022695"/>
    </source>
</evidence>
<keyword evidence="17" id="KW-1185">Reference proteome</keyword>
<sequence>MLNLNQVLNDTLLLMRDERSAYSHCARHSHGPWPYAKRLSVLELYERDLYDVTQPNRPSVKFGVLDDRLGTADKMGKCETCGLGLQDCVGHFGVVRLVVPVFHIGYFKLMLSVLQQICKTCSRILLEEPARRSYIRRLRNPNLDGVQRKEILKAISAACKKVGKCPGCEATNGTVKKVGALKVIHEKFRRKSKTEEEAEFRKTFDTAAKMDPSMAHYIPRAQQDLNPLTVLRLFERITNEDCELLGLDSSWGRPELFLWTALPVPPVCIRPSIGQENSSTEDDLTVLLSEIIEINTKIKGLIVSGHKTESLMEYWDYLQLQCAMYVTSDLPGVPSHLQGNLPRIKKGFCQRLKGKHGRFRGNLSGKRVDFSGRTVISPDPNLRIDQVAVPERVAKILTYPERVTRHNIERLRNNVLNGADIHPGATYITQSKNQKKFLRYGNREKIAAQLNIGDVVDRHLQDGDVVLFNRQPSLHKLSIMSHFVKVRPWRTFRFNECVCTPYNADFDGDEMNLHVPQTEEARAEAMQLMGTKNNLVTPRNGEPLIAATQDFITASYLLSRKDVFYDRAQFSLICSYMSDGLAPVDLPPPAIVKPAKLWTGKQVFNVLLRPKPHVWVNLETKCRTFGKDLKDKYGNKFSQQKTRAGHPIDSSFCPNDGYIRIYNSELISGVVDKSIIGDGNKNSMFYTVLRDYGPETAGECMNRIAKLSARWLANQGFSIGIDDVQPGLILSKEKEMVVEKGYADCEDTIVMSKQGRLPNQPGCNQEQTLEAKLSGILSKIREDVGQSCFQELNKYNAPLIMSLCGSKGSKINVSQMVACVGQQIISGSRIPNGFIDRSLPHFPKNSKTPAAKGFVRNSFYSGLTPSEFFFHAVSGREGLVDTAVKTAETGYMQRRLMKAMEDLVSHYDLSVRDSTGGVVQFRFGDDGLDPANIEGADQPVEFTRNLAHCMALHKNSAHVRLLPWEIMELAESELTSPRFTKACSGEYLNSLRRFIRSEVVEKLGRVREERGLPSLLERNESYRISQSEEMAKGLRMSLTREQLKAFFNVCYLKYMRAMIEPGTAVGAVGAQSIGEPGTQMTLKTFHFAGVASMNVTLGVPRIKEIINASKNISTPIIDARLISGDYGSGGDPRQAHFAAEAAARVVKGRVERTLLEDVTEYIEEVIAPNECGLKIKLDYEAIKRLQLEVDIYTIRWSIVRSKLKIMDEQVRCDPPDILRISLGSKISQLGALQALQTLKRALPRIIIKGFTTVNRAVINDSEKDKRLNLLVEGYGLRDVMATEGIDGTNTKSNHTLECLQTLGIEAARYTIIYEIMYTMKSHGMTIDRRHVMLLADLMTFKGEVLGITRFGIAKMKDSVLMLASFEKTTDHLFEAAFYGKRDAINGVSECIIMGVPMGIGTGLFRLLRKTDEEKDKLRQPRPLLFDDEKHHIFS</sequence>
<dbReference type="EC" id="2.7.7.6" evidence="14"/>
<dbReference type="FunFam" id="2.40.40.20:FF:000019">
    <property type="entry name" value="DNA-directed RNA polymerase II subunit RPB1"/>
    <property type="match status" value="1"/>
</dbReference>
<dbReference type="InterPro" id="IPR035697">
    <property type="entry name" value="RNAP_III_RPC1_N"/>
</dbReference>
<dbReference type="InterPro" id="IPR007081">
    <property type="entry name" value="RNA_pol_Rpb1_5"/>
</dbReference>
<evidence type="ECO:0000256" key="4">
    <source>
        <dbReference type="ARBA" id="ARBA00022478"/>
    </source>
</evidence>
<proteinExistence type="inferred from homology"/>
<evidence type="ECO:0000256" key="12">
    <source>
        <dbReference type="ARBA" id="ARBA00048552"/>
    </source>
</evidence>
<dbReference type="InterPro" id="IPR044893">
    <property type="entry name" value="RNA_pol_Rpb1_clamp_domain"/>
</dbReference>
<evidence type="ECO:0000256" key="11">
    <source>
        <dbReference type="ARBA" id="ARBA00023242"/>
    </source>
</evidence>
<evidence type="ECO:0000313" key="17">
    <source>
        <dbReference type="Proteomes" id="UP000053201"/>
    </source>
</evidence>
<dbReference type="Pfam" id="PF04998">
    <property type="entry name" value="RNA_pol_Rpb1_5"/>
    <property type="match status" value="1"/>
</dbReference>
<evidence type="ECO:0000256" key="2">
    <source>
        <dbReference type="ARBA" id="ARBA00006460"/>
    </source>
</evidence>
<accession>A0A0L0HMV1</accession>
<dbReference type="InterPro" id="IPR007080">
    <property type="entry name" value="RNA_pol_Rpb1_1"/>
</dbReference>
<evidence type="ECO:0000256" key="9">
    <source>
        <dbReference type="ARBA" id="ARBA00022842"/>
    </source>
</evidence>
<dbReference type="GO" id="GO:0003899">
    <property type="term" value="F:DNA-directed RNA polymerase activity"/>
    <property type="evidence" value="ECO:0007669"/>
    <property type="project" value="UniProtKB-EC"/>
</dbReference>
<dbReference type="InterPro" id="IPR038120">
    <property type="entry name" value="Rpb1_funnel_sf"/>
</dbReference>
<evidence type="ECO:0000256" key="8">
    <source>
        <dbReference type="ARBA" id="ARBA00022833"/>
    </source>
</evidence>
<dbReference type="eggNOG" id="KOG0261">
    <property type="taxonomic scope" value="Eukaryota"/>
</dbReference>
<dbReference type="GO" id="GO:0000785">
    <property type="term" value="C:chromatin"/>
    <property type="evidence" value="ECO:0007669"/>
    <property type="project" value="EnsemblFungi"/>
</dbReference>
<keyword evidence="8" id="KW-0862">Zinc</keyword>
<dbReference type="Gene3D" id="4.10.860.120">
    <property type="entry name" value="RNA polymerase II, clamp domain"/>
    <property type="match status" value="1"/>
</dbReference>
<dbReference type="InterPro" id="IPR015700">
    <property type="entry name" value="RPC1"/>
</dbReference>
<comment type="catalytic activity">
    <reaction evidence="12 14">
        <text>RNA(n) + a ribonucleoside 5'-triphosphate = RNA(n+1) + diphosphate</text>
        <dbReference type="Rhea" id="RHEA:21248"/>
        <dbReference type="Rhea" id="RHEA-COMP:14527"/>
        <dbReference type="Rhea" id="RHEA-COMP:17342"/>
        <dbReference type="ChEBI" id="CHEBI:33019"/>
        <dbReference type="ChEBI" id="CHEBI:61557"/>
        <dbReference type="ChEBI" id="CHEBI:140395"/>
        <dbReference type="EC" id="2.7.7.6"/>
    </reaction>
</comment>
<dbReference type="FunFam" id="1.10.150.390:FF:000004">
    <property type="entry name" value="DNA-directed RNA polymerase subunit"/>
    <property type="match status" value="1"/>
</dbReference>
<dbReference type="FunCoup" id="A0A0L0HMV1">
    <property type="interactions" value="653"/>
</dbReference>
<dbReference type="FunFam" id="3.30.1490.180:FF:000002">
    <property type="entry name" value="DNA-directed RNA polymerase subunit"/>
    <property type="match status" value="1"/>
</dbReference>
<dbReference type="OMA" id="AVCPPYN"/>
<dbReference type="SMART" id="SM00663">
    <property type="entry name" value="RPOLA_N"/>
    <property type="match status" value="1"/>
</dbReference>
<keyword evidence="10 14" id="KW-0804">Transcription</keyword>
<dbReference type="PANTHER" id="PTHR48446">
    <property type="entry name" value="DNA-DIRECTED RNA POLYMERASE SUBUNIT BETA' N-TERMINAL SECTION"/>
    <property type="match status" value="1"/>
</dbReference>
<dbReference type="Gene3D" id="2.40.40.20">
    <property type="match status" value="1"/>
</dbReference>
<evidence type="ECO:0000256" key="1">
    <source>
        <dbReference type="ARBA" id="ARBA00004123"/>
    </source>
</evidence>
<dbReference type="InterPro" id="IPR006592">
    <property type="entry name" value="RNA_pol_N"/>
</dbReference>
<dbReference type="Gene3D" id="1.10.274.100">
    <property type="entry name" value="RNA polymerase Rpb1, domain 3"/>
    <property type="match status" value="1"/>
</dbReference>
<evidence type="ECO:0000256" key="7">
    <source>
        <dbReference type="ARBA" id="ARBA00022723"/>
    </source>
</evidence>
<keyword evidence="6 14" id="KW-0548">Nucleotidyltransferase</keyword>
<dbReference type="Pfam" id="PF00623">
    <property type="entry name" value="RNA_pol_Rpb1_2"/>
    <property type="match status" value="1"/>
</dbReference>
<keyword evidence="4 14" id="KW-0240">DNA-directed RNA polymerase</keyword>
<dbReference type="FunFam" id="1.10.132.30:FF:000001">
    <property type="entry name" value="DNA-directed RNA polymerase subunit"/>
    <property type="match status" value="1"/>
</dbReference>
<evidence type="ECO:0000256" key="3">
    <source>
        <dbReference type="ARBA" id="ARBA00011206"/>
    </source>
</evidence>
<dbReference type="InterPro" id="IPR007066">
    <property type="entry name" value="RNA_pol_Rpb1_3"/>
</dbReference>
<dbReference type="GO" id="GO:0042797">
    <property type="term" value="P:tRNA transcription by RNA polymerase III"/>
    <property type="evidence" value="ECO:0007669"/>
    <property type="project" value="EnsemblFungi"/>
</dbReference>
<dbReference type="RefSeq" id="XP_016610795.1">
    <property type="nucleotide sequence ID" value="XM_016750151.1"/>
</dbReference>
<evidence type="ECO:0000259" key="15">
    <source>
        <dbReference type="SMART" id="SM00663"/>
    </source>
</evidence>
<comment type="similarity">
    <text evidence="2 14">Belongs to the RNA polymerase beta' chain family.</text>
</comment>
<dbReference type="SUPFAM" id="SSF64484">
    <property type="entry name" value="beta and beta-prime subunits of DNA dependent RNA-polymerase"/>
    <property type="match status" value="1"/>
</dbReference>
<reference evidence="16 17" key="1">
    <citation type="submission" date="2009-08" db="EMBL/GenBank/DDBJ databases">
        <title>The Genome Sequence of Spizellomyces punctatus strain DAOM BR117.</title>
        <authorList>
            <consortium name="The Broad Institute Genome Sequencing Platform"/>
            <person name="Russ C."/>
            <person name="Cuomo C."/>
            <person name="Shea T."/>
            <person name="Young S.K."/>
            <person name="Zeng Q."/>
            <person name="Koehrsen M."/>
            <person name="Haas B."/>
            <person name="Borodovsky M."/>
            <person name="Guigo R."/>
            <person name="Alvarado L."/>
            <person name="Berlin A."/>
            <person name="Bochicchio J."/>
            <person name="Borenstein D."/>
            <person name="Chapman S."/>
            <person name="Chen Z."/>
            <person name="Engels R."/>
            <person name="Freedman E."/>
            <person name="Gellesch M."/>
            <person name="Goldberg J."/>
            <person name="Griggs A."/>
            <person name="Gujja S."/>
            <person name="Heiman D."/>
            <person name="Hepburn T."/>
            <person name="Howarth C."/>
            <person name="Jen D."/>
            <person name="Larson L."/>
            <person name="Lewis B."/>
            <person name="Mehta T."/>
            <person name="Park D."/>
            <person name="Pearson M."/>
            <person name="Roberts A."/>
            <person name="Saif S."/>
            <person name="Shenoy N."/>
            <person name="Sisk P."/>
            <person name="Stolte C."/>
            <person name="Sykes S."/>
            <person name="Thomson T."/>
            <person name="Walk T."/>
            <person name="White J."/>
            <person name="Yandava C."/>
            <person name="Burger G."/>
            <person name="Gray M.W."/>
            <person name="Holland P.W.H."/>
            <person name="King N."/>
            <person name="Lang F.B.F."/>
            <person name="Roger A.J."/>
            <person name="Ruiz-Trillo I."/>
            <person name="Lander E."/>
            <person name="Nusbaum C."/>
        </authorList>
    </citation>
    <scope>NUCLEOTIDE SEQUENCE [LARGE SCALE GENOMIC DNA]</scope>
    <source>
        <strain evidence="16 17">DAOM BR117</strain>
    </source>
</reference>
<dbReference type="InterPro" id="IPR035698">
    <property type="entry name" value="RNAP_III_Rpc1_C"/>
</dbReference>
<dbReference type="GO" id="GO:0006386">
    <property type="term" value="P:termination of RNA polymerase III transcription"/>
    <property type="evidence" value="ECO:0007669"/>
    <property type="project" value="EnsemblFungi"/>
</dbReference>
<evidence type="ECO:0000256" key="5">
    <source>
        <dbReference type="ARBA" id="ARBA00022679"/>
    </source>
</evidence>
<comment type="subunit">
    <text evidence="3">Component of the RNA polymerase III (Pol III) complex consisting of 17 subunits.</text>
</comment>
<dbReference type="Pfam" id="PF04997">
    <property type="entry name" value="RNA_pol_Rpb1_1"/>
    <property type="match status" value="1"/>
</dbReference>
<keyword evidence="9" id="KW-0460">Magnesium</keyword>
<evidence type="ECO:0000256" key="10">
    <source>
        <dbReference type="ARBA" id="ARBA00023163"/>
    </source>
</evidence>